<keyword evidence="5" id="KW-0347">Helicase</keyword>
<name>A0A382EYU3_9ZZZZ</name>
<evidence type="ECO:0000256" key="8">
    <source>
        <dbReference type="ARBA" id="ARBA00023235"/>
    </source>
</evidence>
<evidence type="ECO:0000256" key="1">
    <source>
        <dbReference type="ARBA" id="ARBA00022515"/>
    </source>
</evidence>
<protein>
    <recommendedName>
        <fullName evidence="9">DNA helicase DnaB-like N-terminal domain-containing protein</fullName>
    </recommendedName>
</protein>
<dbReference type="AlphaFoldDB" id="A0A382EYU3"/>
<keyword evidence="6" id="KW-0067">ATP-binding</keyword>
<dbReference type="SUPFAM" id="SSF48024">
    <property type="entry name" value="N-terminal domain of DnaB helicase"/>
    <property type="match status" value="1"/>
</dbReference>
<keyword evidence="2" id="KW-0235">DNA replication</keyword>
<dbReference type="EMBL" id="UINC01047078">
    <property type="protein sequence ID" value="SVB55890.1"/>
    <property type="molecule type" value="Genomic_DNA"/>
</dbReference>
<feature type="domain" description="DNA helicase DnaB-like N-terminal" evidence="9">
    <location>
        <begin position="17"/>
        <end position="118"/>
    </location>
</feature>
<dbReference type="InterPro" id="IPR016136">
    <property type="entry name" value="DNA_helicase_N/primase_C"/>
</dbReference>
<dbReference type="GO" id="GO:0003678">
    <property type="term" value="F:DNA helicase activity"/>
    <property type="evidence" value="ECO:0007669"/>
    <property type="project" value="InterPro"/>
</dbReference>
<dbReference type="GO" id="GO:0016787">
    <property type="term" value="F:hydrolase activity"/>
    <property type="evidence" value="ECO:0007669"/>
    <property type="project" value="UniProtKB-KW"/>
</dbReference>
<feature type="non-terminal residue" evidence="10">
    <location>
        <position position="169"/>
    </location>
</feature>
<evidence type="ECO:0000256" key="7">
    <source>
        <dbReference type="ARBA" id="ARBA00023125"/>
    </source>
</evidence>
<accession>A0A382EYU3</accession>
<dbReference type="Pfam" id="PF00772">
    <property type="entry name" value="DnaB"/>
    <property type="match status" value="1"/>
</dbReference>
<reference evidence="10" key="1">
    <citation type="submission" date="2018-05" db="EMBL/GenBank/DDBJ databases">
        <authorList>
            <person name="Lanie J.A."/>
            <person name="Ng W.-L."/>
            <person name="Kazmierczak K.M."/>
            <person name="Andrzejewski T.M."/>
            <person name="Davidsen T.M."/>
            <person name="Wayne K.J."/>
            <person name="Tettelin H."/>
            <person name="Glass J.I."/>
            <person name="Rusch D."/>
            <person name="Podicherti R."/>
            <person name="Tsui H.-C.T."/>
            <person name="Winkler M.E."/>
        </authorList>
    </citation>
    <scope>NUCLEOTIDE SEQUENCE</scope>
</reference>
<evidence type="ECO:0000256" key="6">
    <source>
        <dbReference type="ARBA" id="ARBA00022840"/>
    </source>
</evidence>
<evidence type="ECO:0000256" key="2">
    <source>
        <dbReference type="ARBA" id="ARBA00022705"/>
    </source>
</evidence>
<dbReference type="FunFam" id="1.10.860.10:FF:000001">
    <property type="entry name" value="Replicative DNA helicase"/>
    <property type="match status" value="1"/>
</dbReference>
<keyword evidence="3" id="KW-0547">Nucleotide-binding</keyword>
<keyword evidence="8" id="KW-0413">Isomerase</keyword>
<gene>
    <name evidence="10" type="ORF">METZ01_LOCUS208744</name>
</gene>
<evidence type="ECO:0000256" key="5">
    <source>
        <dbReference type="ARBA" id="ARBA00022806"/>
    </source>
</evidence>
<dbReference type="GO" id="GO:0005524">
    <property type="term" value="F:ATP binding"/>
    <property type="evidence" value="ECO:0007669"/>
    <property type="project" value="UniProtKB-KW"/>
</dbReference>
<dbReference type="GO" id="GO:0006269">
    <property type="term" value="P:DNA replication, synthesis of primer"/>
    <property type="evidence" value="ECO:0007669"/>
    <property type="project" value="UniProtKB-KW"/>
</dbReference>
<evidence type="ECO:0000259" key="9">
    <source>
        <dbReference type="Pfam" id="PF00772"/>
    </source>
</evidence>
<dbReference type="GO" id="GO:0005829">
    <property type="term" value="C:cytosol"/>
    <property type="evidence" value="ECO:0007669"/>
    <property type="project" value="TreeGrafter"/>
</dbReference>
<keyword evidence="7" id="KW-0238">DNA-binding</keyword>
<dbReference type="PANTHER" id="PTHR30153:SF2">
    <property type="entry name" value="REPLICATIVE DNA HELICASE"/>
    <property type="match status" value="1"/>
</dbReference>
<dbReference type="InterPro" id="IPR036185">
    <property type="entry name" value="DNA_heli_DnaB-like_N_sf"/>
</dbReference>
<dbReference type="GO" id="GO:0003677">
    <property type="term" value="F:DNA binding"/>
    <property type="evidence" value="ECO:0007669"/>
    <property type="project" value="UniProtKB-KW"/>
</dbReference>
<organism evidence="10">
    <name type="scientific">marine metagenome</name>
    <dbReference type="NCBI Taxonomy" id="408172"/>
    <lineage>
        <taxon>unclassified sequences</taxon>
        <taxon>metagenomes</taxon>
        <taxon>ecological metagenomes</taxon>
    </lineage>
</organism>
<evidence type="ECO:0000256" key="4">
    <source>
        <dbReference type="ARBA" id="ARBA00022801"/>
    </source>
</evidence>
<sequence length="169" mass="18625">MPEIQSGSTPRRDFPLPPQALEAEQSVLGCLLLDSRRWDEVSETVLTEDFYTRPHREIFSAIKALHDADEPVDVVTASEWLGNNGTLEKAGGLTYLGELANNTPGTANVTAYAGIVRERSILRRLIGASSQIAEKAYNPEGSDIEDLLEYAEKLVFDISETDRRQAAGF</sequence>
<dbReference type="InterPro" id="IPR007693">
    <property type="entry name" value="DNA_helicase_DnaB-like_N"/>
</dbReference>
<proteinExistence type="predicted"/>
<evidence type="ECO:0000256" key="3">
    <source>
        <dbReference type="ARBA" id="ARBA00022741"/>
    </source>
</evidence>
<dbReference type="GO" id="GO:1990077">
    <property type="term" value="C:primosome complex"/>
    <property type="evidence" value="ECO:0007669"/>
    <property type="project" value="UniProtKB-KW"/>
</dbReference>
<dbReference type="Gene3D" id="1.10.860.10">
    <property type="entry name" value="DNAb Helicase, Chain A"/>
    <property type="match status" value="1"/>
</dbReference>
<keyword evidence="1" id="KW-0639">Primosome</keyword>
<evidence type="ECO:0000313" key="10">
    <source>
        <dbReference type="EMBL" id="SVB55890.1"/>
    </source>
</evidence>
<keyword evidence="4" id="KW-0378">Hydrolase</keyword>
<dbReference type="PANTHER" id="PTHR30153">
    <property type="entry name" value="REPLICATIVE DNA HELICASE DNAB"/>
    <property type="match status" value="1"/>
</dbReference>